<dbReference type="InterPro" id="IPR000653">
    <property type="entry name" value="DegT/StrS_aminotransferase"/>
</dbReference>
<evidence type="ECO:0000313" key="5">
    <source>
        <dbReference type="Proteomes" id="UP001589865"/>
    </source>
</evidence>
<dbReference type="EMBL" id="JBHLUN010000008">
    <property type="protein sequence ID" value="MFC0409092.1"/>
    <property type="molecule type" value="Genomic_DNA"/>
</dbReference>
<dbReference type="Proteomes" id="UP001589865">
    <property type="component" value="Unassembled WGS sequence"/>
</dbReference>
<keyword evidence="5" id="KW-1185">Reference proteome</keyword>
<keyword evidence="4" id="KW-0032">Aminotransferase</keyword>
<reference evidence="4 5" key="1">
    <citation type="submission" date="2024-09" db="EMBL/GenBank/DDBJ databases">
        <authorList>
            <person name="Sun Q."/>
            <person name="Mori K."/>
        </authorList>
    </citation>
    <scope>NUCLEOTIDE SEQUENCE [LARGE SCALE GENOMIC DNA]</scope>
    <source>
        <strain evidence="4 5">TBRC 5777</strain>
    </source>
</reference>
<proteinExistence type="inferred from homology"/>
<dbReference type="InterPro" id="IPR015421">
    <property type="entry name" value="PyrdxlP-dep_Trfase_major"/>
</dbReference>
<dbReference type="InterPro" id="IPR015422">
    <property type="entry name" value="PyrdxlP-dep_Trfase_small"/>
</dbReference>
<dbReference type="Gene3D" id="3.40.640.10">
    <property type="entry name" value="Type I PLP-dependent aspartate aminotransferase-like (Major domain)"/>
    <property type="match status" value="1"/>
</dbReference>
<evidence type="ECO:0000256" key="2">
    <source>
        <dbReference type="ARBA" id="ARBA00037999"/>
    </source>
</evidence>
<accession>A0ABV6JTP8</accession>
<dbReference type="RefSeq" id="WP_377045046.1">
    <property type="nucleotide sequence ID" value="NZ_JBHLUN010000008.1"/>
</dbReference>
<dbReference type="PANTHER" id="PTHR30244">
    <property type="entry name" value="TRANSAMINASE"/>
    <property type="match status" value="1"/>
</dbReference>
<dbReference type="Gene3D" id="3.90.1150.10">
    <property type="entry name" value="Aspartate Aminotransferase, domain 1"/>
    <property type="match status" value="1"/>
</dbReference>
<comment type="caution">
    <text evidence="4">The sequence shown here is derived from an EMBL/GenBank/DDBJ whole genome shotgun (WGS) entry which is preliminary data.</text>
</comment>
<evidence type="ECO:0000256" key="3">
    <source>
        <dbReference type="RuleBase" id="RU004508"/>
    </source>
</evidence>
<evidence type="ECO:0000313" key="4">
    <source>
        <dbReference type="EMBL" id="MFC0409092.1"/>
    </source>
</evidence>
<dbReference type="CDD" id="cd00616">
    <property type="entry name" value="AHBA_syn"/>
    <property type="match status" value="1"/>
</dbReference>
<gene>
    <name evidence="4" type="ORF">ACFFGY_12590</name>
</gene>
<evidence type="ECO:0000256" key="1">
    <source>
        <dbReference type="ARBA" id="ARBA00022898"/>
    </source>
</evidence>
<keyword evidence="4" id="KW-0808">Transferase</keyword>
<sequence>MNPPATAVANPPPPVITVPQADPGAGYRARKAEIDAAVARALASGWYILGEEGRAFEREFAAWLDPSGAQRAVGCANGTDAIVLILRGLGIGPGSTVATVSHTAVATVAAIEMVGATPLLLDIDPDTYTMDADELAAVLDDPPPGLPPIRAAVAVHLYGQACDLRPMLEACRAAGVALIEDCAQAHGAALDGRRLGTFGVAAAFSLYPTKNLGALGDGGVVTTADADLAERMAAIRQYGWRERYVSDGPGINSRLDEVQAAVLRARLPFLDAGNARRREIAGAYDAALAGGTLAAPVCREGATHVFHQYVLRAPGREALQARLRQAGIGTAVHYPVPVHAQPAYRGRVALGPAGCRETELAAREVLSLPMFPELTAAQVATVCAALEELG</sequence>
<dbReference type="PIRSF" id="PIRSF000390">
    <property type="entry name" value="PLP_StrS"/>
    <property type="match status" value="1"/>
</dbReference>
<dbReference type="InterPro" id="IPR015424">
    <property type="entry name" value="PyrdxlP-dep_Trfase"/>
</dbReference>
<name>A0ABV6JTP8_9PROT</name>
<dbReference type="Pfam" id="PF01041">
    <property type="entry name" value="DegT_DnrJ_EryC1"/>
    <property type="match status" value="1"/>
</dbReference>
<dbReference type="PANTHER" id="PTHR30244:SF36">
    <property type="entry name" value="3-OXO-GLUCOSE-6-PHOSPHATE:GLUTAMATE AMINOTRANSFERASE"/>
    <property type="match status" value="1"/>
</dbReference>
<keyword evidence="1 3" id="KW-0663">Pyridoxal phosphate</keyword>
<comment type="similarity">
    <text evidence="2 3">Belongs to the DegT/DnrJ/EryC1 family.</text>
</comment>
<organism evidence="4 5">
    <name type="scientific">Roseomonas elaeocarpi</name>
    <dbReference type="NCBI Taxonomy" id="907779"/>
    <lineage>
        <taxon>Bacteria</taxon>
        <taxon>Pseudomonadati</taxon>
        <taxon>Pseudomonadota</taxon>
        <taxon>Alphaproteobacteria</taxon>
        <taxon>Acetobacterales</taxon>
        <taxon>Roseomonadaceae</taxon>
        <taxon>Roseomonas</taxon>
    </lineage>
</organism>
<protein>
    <submittedName>
        <fullName evidence="4">DegT/DnrJ/EryC1/StrS family aminotransferase</fullName>
    </submittedName>
</protein>
<dbReference type="GO" id="GO:0008483">
    <property type="term" value="F:transaminase activity"/>
    <property type="evidence" value="ECO:0007669"/>
    <property type="project" value="UniProtKB-KW"/>
</dbReference>
<dbReference type="SUPFAM" id="SSF53383">
    <property type="entry name" value="PLP-dependent transferases"/>
    <property type="match status" value="1"/>
</dbReference>